<reference evidence="2 3" key="1">
    <citation type="submission" date="2018-05" db="EMBL/GenBank/DDBJ databases">
        <title>Chitinophaga sp. K3CV102501T nov., isolated from isolated from a monsoon evergreen broad-leaved forest soil.</title>
        <authorList>
            <person name="Lv Y."/>
        </authorList>
    </citation>
    <scope>NUCLEOTIDE SEQUENCE [LARGE SCALE GENOMIC DNA]</scope>
    <source>
        <strain evidence="2 3">GDMCC 1.1325</strain>
    </source>
</reference>
<dbReference type="OrthoDB" id="355609at2"/>
<sequence length="2279" mass="233827">MIYSLYQRLPSMKLTLLRTVICLLLFIGMAPFANAQSIGPGDLLFTGINIFDDDNNGSVQNDVFSFMLLRDCPANTSIYFTDLGWTGSGFQSLSCGANAGSQTDGVIMWSSGGSIIKAGQQVVISCKFSPSASIGTITAVNATQATAAAPAGSRKYISLGLAGDELFAFTGNLGSPTIIAGINVNRKTWESSLDICEFTSSRSVQPGTTATLAFPSVNAVNARYNCSYLAGTPNRLRTLLQDTTNWNKDYSLAAPSPVPFDLKKTAPCNLTIVNPSAAGVVYVNNQSVTPGDGSSWSAPLQELRDALNAAADPASNITQIWVAKGTYKPTAGTDRSISFVIPSNVAVYGGFAGTETNPSQRNIPNNPVILSGDIDNNDILTGGITLNATDIRGNNSYHVLQVNNTDVSTLLDGVIITGGNASGAFIDIYGGGIYTSNGNITIRNTRFNGNQASANGGAMYNNSANNSTVQLINCAFSGNAASSTGGAITANYSILKLTNVTIAGNNAPTGSGLFLVKTAMNTYNTIINSSNGSPAIGFAAGSFTTYNYSIIDNDYYTNNTPSQSTPAVQFVNLNGGDLRLQVSNFAINKGDPQTNNNGYTVQAGTTDLAGAPRINNKTIDLGAYEYQAVAQTVTFLAFATVTYGDNNIDPLATTSGDGAILYTSSNISVADIVSGKIKITGAGTAQIAANAAATNGYLATSPGVTQSLTVLKKPLLITANNVSRVYGTANPAFPLTYTGFVYNEDVSVVRGTVTGSTAATQSSPVGTYPITIDVSGASTDNYSFTVAYGTLTITQAPQTITFNAPSGVVYGSVPIQLPLNSDAGLPIKYTVVSGPATVSGNTLTITGAGDVTVTAAQPGDANHLAATSVTQTFTVSKATLTVTALNKTRAYNQTNPTLDYNITGFVNGENNSVVSGSAVISTTADITSSPGSYPITIQNGSLSAVNYQFTFANATLTITKAGQTITFPTISNQTYGAAPITLNATSDAGLSVSYSVSGPATISGNMLTITGSGIVTVTATQSGDINYNAALPVPKSFSVGKASLIIKPDDKTRPYGQNNPALTYSYSGFVNGDDQSVVSGIPALSSTASLYSTPGNYLITVTNAASLSAANYTIVPNVGSLSIMIATQSINFPAISSKTYGDGSFTLNATSTGSLPVGYSVASGPATISGNTVTITGTGTVTINANQAGDGNYNPAQQETQTFTINKAVLTVTANNKTKAYNLANPSLDYVITGYVNGENSSVISGAADINTSANTNSTPGTYPISVTAGNLNAANYSFNFTDGTLTIVKAAQAISFAGITDKTYGDAAFALNATSDAGLPVSFTVTSGPATISGNTLTITGAGTVTVTATQSGDANYNAASPVSKTFAIAPAALSVKADDKQRNYGVNNPILTYTFTGFVYADDNSVISGVPALSTTANVGSAVGTYPISITAGNLGSNNYIFTLTGGTLTVVPADQTISFPVISDKTYGDGSFTLSASSSSGLPVSYSVASGPATISGNTVSITGAGTVTINANQAGDGNHNPAQQVSATFTINKAVLTVTANNKTKAYNLANPSLDYVITGYVNSENSSVISGTPDISTSANTTSSPGAYPITVTTGSLSAANYSFSFTAGILTVVKAAQAISFTAITDKTYGDAAFTLNATSNAGIPVSLAVTSGPATISGNTLTITGAGTVTVTATQSGDANYNAAGPVSRTFSVAPAVLSVKADDKQRNYGINNPALTYTIIGFVYADDISVVSGAPALSTTANTGSVAGAYPIDITAGNLSAANYTFTLIGGTLTVGPTNQMISFPAISNKTYGDGSFTISASSSSGLPVSYAVASGPAAISGNTVTITGAGTVTIVADQAGNSNYNAAPQASQTFNVGKAALTVTAKNDTRIYNGNAYIGGNGADYTGWINNDNASMLQGQLSYSGTSQGAVNAGSYVISPAGLSSRNYSISYVSSTLTINRATQQITFTAPGYKNQGDPDFAFTATASSGLPVSFASDNNAVISINGNTAVVGDAGTAIITATQAGNNNYEAAQAVIQVINVTAYKPPVVTASGNTTFCEGSNVTLQSTTAPAYEWYRNNVLIPGATNSSLLVRQSGNYTVKAIYAHTELTSAGSTVTVNPMPNGSVHANGNTTISKGESIVLAASGGDTYTWDPTAGLNNPAIAAPVARPAQTTTYQVTITSAAGCSVTKEITITVKEDYKLEATNILTPNGDGKNDLWIVRNIDMYPQNEVKIFDRTGRMVYHQRGYTNNWNATVNGQRLAEGTYYYIIDLGSNKPQFKGFITIIHEN</sequence>
<proteinExistence type="predicted"/>
<feature type="domain" description="MBG" evidence="1">
    <location>
        <begin position="1375"/>
        <end position="1452"/>
    </location>
</feature>
<dbReference type="EMBL" id="QFFJ01000002">
    <property type="protein sequence ID" value="RBL89910.1"/>
    <property type="molecule type" value="Genomic_DNA"/>
</dbReference>
<accession>A0A365XUU0</accession>
<feature type="domain" description="MBG" evidence="1">
    <location>
        <begin position="1044"/>
        <end position="1121"/>
    </location>
</feature>
<feature type="domain" description="MBG" evidence="1">
    <location>
        <begin position="880"/>
        <end position="957"/>
    </location>
</feature>
<dbReference type="SUPFAM" id="SSF48726">
    <property type="entry name" value="Immunoglobulin"/>
    <property type="match status" value="1"/>
</dbReference>
<feature type="domain" description="MBG" evidence="1">
    <location>
        <begin position="715"/>
        <end position="792"/>
    </location>
</feature>
<dbReference type="InterPro" id="IPR011050">
    <property type="entry name" value="Pectin_lyase_fold/virulence"/>
</dbReference>
<feature type="domain" description="MBG" evidence="1">
    <location>
        <begin position="1870"/>
        <end position="1947"/>
    </location>
</feature>
<protein>
    <recommendedName>
        <fullName evidence="1">MBG domain-containing protein</fullName>
    </recommendedName>
</protein>
<dbReference type="Proteomes" id="UP000253410">
    <property type="component" value="Unassembled WGS sequence"/>
</dbReference>
<feature type="domain" description="MBG" evidence="1">
    <location>
        <begin position="1210"/>
        <end position="1287"/>
    </location>
</feature>
<name>A0A365XUU0_9BACT</name>
<dbReference type="NCBIfam" id="NF041518">
    <property type="entry name" value="choice_anch_Q"/>
    <property type="match status" value="1"/>
</dbReference>
<comment type="caution">
    <text evidence="2">The sequence shown here is derived from an EMBL/GenBank/DDBJ whole genome shotgun (WGS) entry which is preliminary data.</text>
</comment>
<dbReference type="InterPro" id="IPR059226">
    <property type="entry name" value="Choice_anch_Q_dom"/>
</dbReference>
<keyword evidence="3" id="KW-1185">Reference proteome</keyword>
<dbReference type="InterPro" id="IPR036179">
    <property type="entry name" value="Ig-like_dom_sf"/>
</dbReference>
<dbReference type="Pfam" id="PF13585">
    <property type="entry name" value="CHU_C"/>
    <property type="match status" value="1"/>
</dbReference>
<gene>
    <name evidence="2" type="ORF">DF182_25885</name>
</gene>
<dbReference type="InterPro" id="IPR026341">
    <property type="entry name" value="T9SS_type_B"/>
</dbReference>
<feature type="domain" description="MBG" evidence="1">
    <location>
        <begin position="1705"/>
        <end position="1782"/>
    </location>
</feature>
<dbReference type="NCBIfam" id="TIGR04131">
    <property type="entry name" value="Bac_Flav_CTERM"/>
    <property type="match status" value="1"/>
</dbReference>
<dbReference type="SUPFAM" id="SSF51126">
    <property type="entry name" value="Pectin lyase-like"/>
    <property type="match status" value="1"/>
</dbReference>
<evidence type="ECO:0000313" key="3">
    <source>
        <dbReference type="Proteomes" id="UP000253410"/>
    </source>
</evidence>
<evidence type="ECO:0000313" key="2">
    <source>
        <dbReference type="EMBL" id="RBL89910.1"/>
    </source>
</evidence>
<dbReference type="Gene3D" id="3.30.160.710">
    <property type="match status" value="7"/>
</dbReference>
<organism evidence="2 3">
    <name type="scientific">Chitinophaga flava</name>
    <dbReference type="NCBI Taxonomy" id="2259036"/>
    <lineage>
        <taxon>Bacteria</taxon>
        <taxon>Pseudomonadati</taxon>
        <taxon>Bacteroidota</taxon>
        <taxon>Chitinophagia</taxon>
        <taxon>Chitinophagales</taxon>
        <taxon>Chitinophagaceae</taxon>
        <taxon>Chitinophaga</taxon>
    </lineage>
</organism>
<evidence type="ECO:0000259" key="1">
    <source>
        <dbReference type="Pfam" id="PF18676"/>
    </source>
</evidence>
<feature type="domain" description="MBG" evidence="1">
    <location>
        <begin position="1540"/>
        <end position="1617"/>
    </location>
</feature>
<dbReference type="Pfam" id="PF18676">
    <property type="entry name" value="MBG_2"/>
    <property type="match status" value="8"/>
</dbReference>
<dbReference type="InterPro" id="IPR037160">
    <property type="entry name" value="DNA_Pol_thumb_sf"/>
</dbReference>
<dbReference type="InterPro" id="IPR041286">
    <property type="entry name" value="MBG_2"/>
</dbReference>
<dbReference type="Gene3D" id="3.30.210.10">
    <property type="entry name" value="DNA polymerase, thumb domain"/>
    <property type="match status" value="1"/>
</dbReference>